<keyword evidence="6 7" id="KW-0472">Membrane</keyword>
<keyword evidence="2" id="KW-0813">Transport</keyword>
<evidence type="ECO:0000256" key="4">
    <source>
        <dbReference type="ARBA" id="ARBA00022692"/>
    </source>
</evidence>
<keyword evidence="3" id="KW-1003">Cell membrane</keyword>
<dbReference type="GO" id="GO:0022857">
    <property type="term" value="F:transmembrane transporter activity"/>
    <property type="evidence" value="ECO:0007669"/>
    <property type="project" value="InterPro"/>
</dbReference>
<dbReference type="InterPro" id="IPR036259">
    <property type="entry name" value="MFS_trans_sf"/>
</dbReference>
<feature type="transmembrane region" description="Helical" evidence="7">
    <location>
        <begin position="202"/>
        <end position="221"/>
    </location>
</feature>
<feature type="transmembrane region" description="Helical" evidence="7">
    <location>
        <begin position="313"/>
        <end position="333"/>
    </location>
</feature>
<feature type="transmembrane region" description="Helical" evidence="7">
    <location>
        <begin position="46"/>
        <end position="72"/>
    </location>
</feature>
<gene>
    <name evidence="9" type="ORF">GCM10011399_13400</name>
</gene>
<feature type="transmembrane region" description="Helical" evidence="7">
    <location>
        <begin position="254"/>
        <end position="279"/>
    </location>
</feature>
<dbReference type="GO" id="GO:0005886">
    <property type="term" value="C:plasma membrane"/>
    <property type="evidence" value="ECO:0007669"/>
    <property type="project" value="UniProtKB-SubCell"/>
</dbReference>
<keyword evidence="5 7" id="KW-1133">Transmembrane helix</keyword>
<dbReference type="InterPro" id="IPR011701">
    <property type="entry name" value="MFS"/>
</dbReference>
<feature type="domain" description="Major facilitator superfamily (MFS) profile" evidence="8">
    <location>
        <begin position="45"/>
        <end position="428"/>
    </location>
</feature>
<comment type="caution">
    <text evidence="9">The sequence shown here is derived from an EMBL/GenBank/DDBJ whole genome shotgun (WGS) entry which is preliminary data.</text>
</comment>
<evidence type="ECO:0000313" key="9">
    <source>
        <dbReference type="EMBL" id="GGF21083.1"/>
    </source>
</evidence>
<proteinExistence type="predicted"/>
<comment type="subcellular location">
    <subcellularLocation>
        <location evidence="1">Cell membrane</location>
        <topology evidence="1">Multi-pass membrane protein</topology>
    </subcellularLocation>
</comment>
<evidence type="ECO:0000256" key="7">
    <source>
        <dbReference type="SAM" id="Phobius"/>
    </source>
</evidence>
<keyword evidence="4 7" id="KW-0812">Transmembrane</keyword>
<sequence>MSTHNMSNPRVEVAGTPARVDVGIRSSRARRGSRASRNRRTLPPMAAFIGTALVFAGLYLAAGAPTSLLVLFEKEWGFPAWVLTVAFAAYAIGLLATLLVAGSLSDHLGRRPVLVGSLAVELAAMLLFVFATDITWVIVARVIQGVATGAATSAFTASVVELAPDKYKRLGSIIGGTAAAGGLGLGALLTGVAVQFTSNANVIVFTTLSIVMVIGLFVAIFSAETVTRRVGALRSLIPRVSIPVAARGEFRASIAVHIAAWMLAGLFLGLVPTIIRDIFHIDSGLINGITVFLEPGAAAVAGFVFGRFAARRTTLIGGLAVFAGAVTIVAAIAAGMLPLLWVGGLIGGVGFGASFSGALRTVGPLAKPHERAGLFAGVYVVAYLAFGVPVIVAGQLIAPLGLLTTVIAFAAAIVVAAAVGVAAQLRMARRQPAVAATPTTLAAG</sequence>
<evidence type="ECO:0000256" key="1">
    <source>
        <dbReference type="ARBA" id="ARBA00004651"/>
    </source>
</evidence>
<evidence type="ECO:0000259" key="8">
    <source>
        <dbReference type="PROSITE" id="PS50850"/>
    </source>
</evidence>
<keyword evidence="10" id="KW-1185">Reference proteome</keyword>
<dbReference type="PANTHER" id="PTHR23517">
    <property type="entry name" value="RESISTANCE PROTEIN MDTM, PUTATIVE-RELATED-RELATED"/>
    <property type="match status" value="1"/>
</dbReference>
<feature type="transmembrane region" description="Helical" evidence="7">
    <location>
        <begin position="138"/>
        <end position="160"/>
    </location>
</feature>
<dbReference type="EMBL" id="BMGP01000002">
    <property type="protein sequence ID" value="GGF21083.1"/>
    <property type="molecule type" value="Genomic_DNA"/>
</dbReference>
<feature type="transmembrane region" description="Helical" evidence="7">
    <location>
        <begin position="400"/>
        <end position="423"/>
    </location>
</feature>
<feature type="transmembrane region" description="Helical" evidence="7">
    <location>
        <begin position="78"/>
        <end position="101"/>
    </location>
</feature>
<feature type="transmembrane region" description="Helical" evidence="7">
    <location>
        <begin position="113"/>
        <end position="132"/>
    </location>
</feature>
<dbReference type="SUPFAM" id="SSF103473">
    <property type="entry name" value="MFS general substrate transporter"/>
    <property type="match status" value="1"/>
</dbReference>
<evidence type="ECO:0000256" key="3">
    <source>
        <dbReference type="ARBA" id="ARBA00022475"/>
    </source>
</evidence>
<organism evidence="9 10">
    <name type="scientific">Subtercola lobariae</name>
    <dbReference type="NCBI Taxonomy" id="1588641"/>
    <lineage>
        <taxon>Bacteria</taxon>
        <taxon>Bacillati</taxon>
        <taxon>Actinomycetota</taxon>
        <taxon>Actinomycetes</taxon>
        <taxon>Micrococcales</taxon>
        <taxon>Microbacteriaceae</taxon>
        <taxon>Subtercola</taxon>
    </lineage>
</organism>
<dbReference type="Gene3D" id="1.20.1250.20">
    <property type="entry name" value="MFS general substrate transporter like domains"/>
    <property type="match status" value="2"/>
</dbReference>
<feature type="transmembrane region" description="Helical" evidence="7">
    <location>
        <begin position="339"/>
        <end position="362"/>
    </location>
</feature>
<feature type="transmembrane region" description="Helical" evidence="7">
    <location>
        <begin position="172"/>
        <end position="196"/>
    </location>
</feature>
<dbReference type="Pfam" id="PF07690">
    <property type="entry name" value="MFS_1"/>
    <property type="match status" value="1"/>
</dbReference>
<dbReference type="PROSITE" id="PS50850">
    <property type="entry name" value="MFS"/>
    <property type="match status" value="1"/>
</dbReference>
<evidence type="ECO:0000313" key="10">
    <source>
        <dbReference type="Proteomes" id="UP000598775"/>
    </source>
</evidence>
<protein>
    <submittedName>
        <fullName evidence="9">MFS transporter</fullName>
    </submittedName>
</protein>
<reference evidence="9 10" key="1">
    <citation type="journal article" date="2014" name="Int. J. Syst. Evol. Microbiol.">
        <title>Complete genome sequence of Corynebacterium casei LMG S-19264T (=DSM 44701T), isolated from a smear-ripened cheese.</title>
        <authorList>
            <consortium name="US DOE Joint Genome Institute (JGI-PGF)"/>
            <person name="Walter F."/>
            <person name="Albersmeier A."/>
            <person name="Kalinowski J."/>
            <person name="Ruckert C."/>
        </authorList>
    </citation>
    <scope>NUCLEOTIDE SEQUENCE [LARGE SCALE GENOMIC DNA]</scope>
    <source>
        <strain evidence="9 10">CGMCC 1.12976</strain>
    </source>
</reference>
<feature type="transmembrane region" description="Helical" evidence="7">
    <location>
        <begin position="285"/>
        <end position="306"/>
    </location>
</feature>
<dbReference type="Proteomes" id="UP000598775">
    <property type="component" value="Unassembled WGS sequence"/>
</dbReference>
<evidence type="ECO:0000256" key="5">
    <source>
        <dbReference type="ARBA" id="ARBA00022989"/>
    </source>
</evidence>
<dbReference type="RefSeq" id="WP_203585876.1">
    <property type="nucleotide sequence ID" value="NZ_BMGP01000002.1"/>
</dbReference>
<dbReference type="InterPro" id="IPR020846">
    <property type="entry name" value="MFS_dom"/>
</dbReference>
<evidence type="ECO:0000256" key="6">
    <source>
        <dbReference type="ARBA" id="ARBA00023136"/>
    </source>
</evidence>
<evidence type="ECO:0000256" key="2">
    <source>
        <dbReference type="ARBA" id="ARBA00022448"/>
    </source>
</evidence>
<accession>A0A917B3H0</accession>
<dbReference type="AlphaFoldDB" id="A0A917B3H0"/>
<dbReference type="InterPro" id="IPR050171">
    <property type="entry name" value="MFS_Transporters"/>
</dbReference>
<feature type="transmembrane region" description="Helical" evidence="7">
    <location>
        <begin position="374"/>
        <end position="394"/>
    </location>
</feature>
<name>A0A917B3H0_9MICO</name>
<dbReference type="PANTHER" id="PTHR23517:SF13">
    <property type="entry name" value="MAJOR FACILITATOR SUPERFAMILY MFS_1"/>
    <property type="match status" value="1"/>
</dbReference>